<dbReference type="EMBL" id="JABZXJ010000102">
    <property type="protein sequence ID" value="MBF1650724.1"/>
    <property type="molecule type" value="Genomic_DNA"/>
</dbReference>
<evidence type="ECO:0000313" key="1">
    <source>
        <dbReference type="EMBL" id="MBF1650724.1"/>
    </source>
</evidence>
<organism evidence="1 2">
    <name type="scientific">Rothia dentocariosa</name>
    <dbReference type="NCBI Taxonomy" id="2047"/>
    <lineage>
        <taxon>Bacteria</taxon>
        <taxon>Bacillati</taxon>
        <taxon>Actinomycetota</taxon>
        <taxon>Actinomycetes</taxon>
        <taxon>Micrococcales</taxon>
        <taxon>Micrococcaceae</taxon>
        <taxon>Rothia</taxon>
    </lineage>
</organism>
<reference evidence="1" key="1">
    <citation type="submission" date="2020-04" db="EMBL/GenBank/DDBJ databases">
        <title>Deep metagenomics examines the oral microbiome during advanced dental caries in children, revealing novel taxa and co-occurrences with host molecules.</title>
        <authorList>
            <person name="Baker J.L."/>
            <person name="Morton J.T."/>
            <person name="Dinis M."/>
            <person name="Alvarez R."/>
            <person name="Tran N.C."/>
            <person name="Knight R."/>
            <person name="Edlund A."/>
        </authorList>
    </citation>
    <scope>NUCLEOTIDE SEQUENCE</scope>
    <source>
        <strain evidence="1">JCVI_47_bin.4</strain>
    </source>
</reference>
<dbReference type="AlphaFoldDB" id="A0A930KPK5"/>
<gene>
    <name evidence="1" type="ORF">HXO56_11720</name>
</gene>
<accession>A0A930KPK5</accession>
<comment type="caution">
    <text evidence="1">The sequence shown here is derived from an EMBL/GenBank/DDBJ whole genome shotgun (WGS) entry which is preliminary data.</text>
</comment>
<sequence>MKDIVLSVGSGKLIEHDGTKVFFYLTKDYLVRVSFDQDNGIVREYVAREHRNCWDAFEADLSDMLGLDWEEFDEVFLPVNDEADMFYELFAEISLGGF</sequence>
<name>A0A930KPK5_9MICC</name>
<evidence type="ECO:0000313" key="2">
    <source>
        <dbReference type="Proteomes" id="UP000769484"/>
    </source>
</evidence>
<dbReference type="Proteomes" id="UP000769484">
    <property type="component" value="Unassembled WGS sequence"/>
</dbReference>
<proteinExistence type="predicted"/>
<protein>
    <submittedName>
        <fullName evidence="1">Uncharacterized protein</fullName>
    </submittedName>
</protein>